<comment type="pathway">
    <text evidence="8">Amino-acid biosynthesis; L-lysine biosynthesis via DAP pathway; (S)-tetrahydrodipicolinate from L-aspartate: step 4/4.</text>
</comment>
<dbReference type="EC" id="1.17.1.8" evidence="9"/>
<dbReference type="PANTHER" id="PTHR20836">
    <property type="entry name" value="DIHYDRODIPICOLINATE REDUCTASE"/>
    <property type="match status" value="1"/>
</dbReference>
<name>A0A346E0M1_9PROT</name>
<keyword evidence="6" id="KW-0520">NAD</keyword>
<dbReference type="Gene3D" id="3.40.50.720">
    <property type="entry name" value="NAD(P)-binding Rossmann-like Domain"/>
    <property type="match status" value="2"/>
</dbReference>
<dbReference type="InterPro" id="IPR036291">
    <property type="entry name" value="NAD(P)-bd_dom_sf"/>
</dbReference>
<dbReference type="Gene3D" id="3.30.360.10">
    <property type="entry name" value="Dihydrodipicolinate Reductase, domain 2"/>
    <property type="match status" value="2"/>
</dbReference>
<feature type="domain" description="Dihydrodipicolinate reductase N-terminal" evidence="12">
    <location>
        <begin position="35"/>
        <end position="94"/>
    </location>
</feature>
<comment type="catalytic activity">
    <reaction evidence="11">
        <text>(S)-2,3,4,5-tetrahydrodipicolinate + NAD(+) + H2O = (2S,4S)-4-hydroxy-2,3,4,5-tetrahydrodipicolinate + NADH + H(+)</text>
        <dbReference type="Rhea" id="RHEA:35323"/>
        <dbReference type="ChEBI" id="CHEBI:15377"/>
        <dbReference type="ChEBI" id="CHEBI:15378"/>
        <dbReference type="ChEBI" id="CHEBI:16845"/>
        <dbReference type="ChEBI" id="CHEBI:57540"/>
        <dbReference type="ChEBI" id="CHEBI:57945"/>
        <dbReference type="ChEBI" id="CHEBI:67139"/>
        <dbReference type="EC" id="1.17.1.8"/>
    </reaction>
</comment>
<dbReference type="InterPro" id="IPR022663">
    <property type="entry name" value="DapB_C"/>
</dbReference>
<accession>A0A346E0M1</accession>
<evidence type="ECO:0000256" key="2">
    <source>
        <dbReference type="ARBA" id="ARBA00022605"/>
    </source>
</evidence>
<dbReference type="SUPFAM" id="SSF55347">
    <property type="entry name" value="Glyceraldehyde-3-phosphate dehydrogenase-like, C-terminal domain"/>
    <property type="match status" value="1"/>
</dbReference>
<evidence type="ECO:0000256" key="5">
    <source>
        <dbReference type="ARBA" id="ARBA00023002"/>
    </source>
</evidence>
<evidence type="ECO:0000256" key="4">
    <source>
        <dbReference type="ARBA" id="ARBA00022915"/>
    </source>
</evidence>
<evidence type="ECO:0000256" key="7">
    <source>
        <dbReference type="ARBA" id="ARBA00023154"/>
    </source>
</evidence>
<evidence type="ECO:0000256" key="8">
    <source>
        <dbReference type="ARBA" id="ARBA00037922"/>
    </source>
</evidence>
<evidence type="ECO:0000259" key="13">
    <source>
        <dbReference type="Pfam" id="PF05173"/>
    </source>
</evidence>
<evidence type="ECO:0000256" key="9">
    <source>
        <dbReference type="ARBA" id="ARBA00038983"/>
    </source>
</evidence>
<organism evidence="14 15">
    <name type="scientific">Candidatus Vidania fulgoroideorum</name>
    <dbReference type="NCBI Taxonomy" id="881286"/>
    <lineage>
        <taxon>Bacteria</taxon>
        <taxon>Pseudomonadati</taxon>
        <taxon>Pseudomonadota</taxon>
        <taxon>Betaproteobacteria</taxon>
        <taxon>Candidatus Vidania</taxon>
    </lineage>
</organism>
<comment type="similarity">
    <text evidence="1">Belongs to the DapB family.</text>
</comment>
<dbReference type="Proteomes" id="UP000257084">
    <property type="component" value="Chromosome"/>
</dbReference>
<evidence type="ECO:0000256" key="1">
    <source>
        <dbReference type="ARBA" id="ARBA00006642"/>
    </source>
</evidence>
<sequence>MLMIKIKIKGFLGKISKYLKKKFKKKYKNIVLSKNKKNDCKIIFSSIKKSIISCKKCYKKSIPIVLGTTGFNYREFKQIVLFSKKIPIFFSSNFNVEFIKFFSYTKNLINYFNKFKIKGCEIHSISKKDSPSGSSFLIKKIFEKNFYFDSIRYKNILGEHKIIFFNKKNLFKISHKILNKKCYIGGIVKAIKYIIKKKNGLYKFSDL</sequence>
<dbReference type="GO" id="GO:0005829">
    <property type="term" value="C:cytosol"/>
    <property type="evidence" value="ECO:0007669"/>
    <property type="project" value="TreeGrafter"/>
</dbReference>
<evidence type="ECO:0000256" key="3">
    <source>
        <dbReference type="ARBA" id="ARBA00022857"/>
    </source>
</evidence>
<comment type="catalytic activity">
    <reaction evidence="10">
        <text>(S)-2,3,4,5-tetrahydrodipicolinate + NADP(+) + H2O = (2S,4S)-4-hydroxy-2,3,4,5-tetrahydrodipicolinate + NADPH + H(+)</text>
        <dbReference type="Rhea" id="RHEA:35331"/>
        <dbReference type="ChEBI" id="CHEBI:15377"/>
        <dbReference type="ChEBI" id="CHEBI:15378"/>
        <dbReference type="ChEBI" id="CHEBI:16845"/>
        <dbReference type="ChEBI" id="CHEBI:57783"/>
        <dbReference type="ChEBI" id="CHEBI:58349"/>
        <dbReference type="ChEBI" id="CHEBI:67139"/>
        <dbReference type="EC" id="1.17.1.8"/>
    </reaction>
</comment>
<keyword evidence="5" id="KW-0560">Oxidoreductase</keyword>
<evidence type="ECO:0000313" key="15">
    <source>
        <dbReference type="Proteomes" id="UP000257084"/>
    </source>
</evidence>
<evidence type="ECO:0000256" key="11">
    <source>
        <dbReference type="ARBA" id="ARBA00049396"/>
    </source>
</evidence>
<dbReference type="PANTHER" id="PTHR20836:SF0">
    <property type="entry name" value="4-HYDROXY-TETRAHYDRODIPICOLINATE REDUCTASE 1, CHLOROPLASTIC-RELATED"/>
    <property type="match status" value="1"/>
</dbReference>
<keyword evidence="15" id="KW-1185">Reference proteome</keyword>
<dbReference type="SUPFAM" id="SSF51735">
    <property type="entry name" value="NAD(P)-binding Rossmann-fold domains"/>
    <property type="match status" value="1"/>
</dbReference>
<dbReference type="InterPro" id="IPR000846">
    <property type="entry name" value="DapB_N"/>
</dbReference>
<dbReference type="Pfam" id="PF01113">
    <property type="entry name" value="DapB_N"/>
    <property type="match status" value="1"/>
</dbReference>
<dbReference type="GO" id="GO:0009089">
    <property type="term" value="P:lysine biosynthetic process via diaminopimelate"/>
    <property type="evidence" value="ECO:0007669"/>
    <property type="project" value="InterPro"/>
</dbReference>
<keyword evidence="7" id="KW-0457">Lysine biosynthesis</keyword>
<evidence type="ECO:0000256" key="10">
    <source>
        <dbReference type="ARBA" id="ARBA00049080"/>
    </source>
</evidence>
<dbReference type="InterPro" id="IPR023940">
    <property type="entry name" value="DHDPR_bac"/>
</dbReference>
<keyword evidence="2" id="KW-0028">Amino-acid biosynthesis</keyword>
<dbReference type="KEGG" id="vfg:C9I84_139"/>
<protein>
    <recommendedName>
        <fullName evidence="9">4-hydroxy-tetrahydrodipicolinate reductase</fullName>
        <ecNumber evidence="9">1.17.1.8</ecNumber>
    </recommendedName>
</protein>
<dbReference type="GO" id="GO:0019877">
    <property type="term" value="P:diaminopimelate biosynthetic process"/>
    <property type="evidence" value="ECO:0007669"/>
    <property type="project" value="UniProtKB-KW"/>
</dbReference>
<dbReference type="AlphaFoldDB" id="A0A346E0M1"/>
<proteinExistence type="inferred from homology"/>
<keyword evidence="3" id="KW-0521">NADP</keyword>
<keyword evidence="4" id="KW-0220">Diaminopimelate biosynthesis</keyword>
<feature type="domain" description="Dihydrodipicolinate reductase C-terminal" evidence="13">
    <location>
        <begin position="101"/>
        <end position="207"/>
    </location>
</feature>
<evidence type="ECO:0000313" key="14">
    <source>
        <dbReference type="EMBL" id="AXN02526.1"/>
    </source>
</evidence>
<evidence type="ECO:0000256" key="6">
    <source>
        <dbReference type="ARBA" id="ARBA00023027"/>
    </source>
</evidence>
<gene>
    <name evidence="14" type="ORF">C9I84_139</name>
</gene>
<evidence type="ECO:0000259" key="12">
    <source>
        <dbReference type="Pfam" id="PF01113"/>
    </source>
</evidence>
<dbReference type="GO" id="GO:0008839">
    <property type="term" value="F:4-hydroxy-tetrahydrodipicolinate reductase"/>
    <property type="evidence" value="ECO:0007669"/>
    <property type="project" value="UniProtKB-EC"/>
</dbReference>
<reference evidence="14 15" key="1">
    <citation type="submission" date="2018-03" db="EMBL/GenBank/DDBJ databases">
        <title>A parallel universe: an anciently diverged bacterial symbiosis in a Hawaiian planthopper (Hemiptera: Cixiidae) reveals rearranged nutritional responsibilities.</title>
        <authorList>
            <person name="Bennett G."/>
            <person name="Mao M."/>
        </authorList>
    </citation>
    <scope>NUCLEOTIDE SEQUENCE [LARGE SCALE GENOMIC DNA]</scope>
    <source>
        <strain evidence="14 15">OLIH</strain>
    </source>
</reference>
<dbReference type="EMBL" id="CP028360">
    <property type="protein sequence ID" value="AXN02526.1"/>
    <property type="molecule type" value="Genomic_DNA"/>
</dbReference>
<dbReference type="Pfam" id="PF05173">
    <property type="entry name" value="DapB_C"/>
    <property type="match status" value="1"/>
</dbReference>